<feature type="compositionally biased region" description="Basic and acidic residues" evidence="1">
    <location>
        <begin position="139"/>
        <end position="151"/>
    </location>
</feature>
<dbReference type="GO" id="GO:0003723">
    <property type="term" value="F:RNA binding"/>
    <property type="evidence" value="ECO:0007669"/>
    <property type="project" value="InterPro"/>
</dbReference>
<dbReference type="Pfam" id="PF08147">
    <property type="entry name" value="DBP10CT"/>
    <property type="match status" value="1"/>
</dbReference>
<feature type="compositionally biased region" description="Low complexity" evidence="1">
    <location>
        <begin position="106"/>
        <end position="118"/>
    </location>
</feature>
<reference evidence="3" key="1">
    <citation type="submission" date="2025-08" db="UniProtKB">
        <authorList>
            <consortium name="Ensembl"/>
        </authorList>
    </citation>
    <scope>IDENTIFICATION</scope>
</reference>
<evidence type="ECO:0000259" key="2">
    <source>
        <dbReference type="SMART" id="SM01123"/>
    </source>
</evidence>
<feature type="compositionally biased region" description="Basic and acidic residues" evidence="1">
    <location>
        <begin position="73"/>
        <end position="84"/>
    </location>
</feature>
<sequence>MPSIVILYMSNCFELISTLSSFRDRKRKRFVREGGSEDAKKKMKTESGHYIATSYKSNFYEEWKKKYKIDDRLSEGESGDEGRQRGMKSAMQSTRGRGSRGRRSFGRFASGRPGGSSRVRSELRSNEQILKERRRKARNKELQRPRSERWRGGHRGPPGRGRERSAHGPPRGRAVSYLSIHWDQTLCRALVLLKQSPSLLGTILDGSPL</sequence>
<feature type="domain" description="DBP10 C-terminal" evidence="2">
    <location>
        <begin position="13"/>
        <end position="66"/>
    </location>
</feature>
<organism evidence="3 4">
    <name type="scientific">Eptatretus burgeri</name>
    <name type="common">Inshore hagfish</name>
    <dbReference type="NCBI Taxonomy" id="7764"/>
    <lineage>
        <taxon>Eukaryota</taxon>
        <taxon>Metazoa</taxon>
        <taxon>Chordata</taxon>
        <taxon>Craniata</taxon>
        <taxon>Vertebrata</taxon>
        <taxon>Cyclostomata</taxon>
        <taxon>Myxini</taxon>
        <taxon>Myxiniformes</taxon>
        <taxon>Myxinidae</taxon>
        <taxon>Eptatretinae</taxon>
        <taxon>Eptatretus</taxon>
    </lineage>
</organism>
<evidence type="ECO:0000256" key="1">
    <source>
        <dbReference type="SAM" id="MobiDB-lite"/>
    </source>
</evidence>
<dbReference type="GO" id="GO:0005634">
    <property type="term" value="C:nucleus"/>
    <property type="evidence" value="ECO:0007669"/>
    <property type="project" value="InterPro"/>
</dbReference>
<dbReference type="SMART" id="SM01123">
    <property type="entry name" value="DBP10CT"/>
    <property type="match status" value="1"/>
</dbReference>
<dbReference type="InterPro" id="IPR012541">
    <property type="entry name" value="DBP10_C"/>
</dbReference>
<dbReference type="Ensembl" id="ENSEBUT00000001926.1">
    <property type="protein sequence ID" value="ENSEBUP00000001596.1"/>
    <property type="gene ID" value="ENSEBUG00000001350.1"/>
</dbReference>
<evidence type="ECO:0000313" key="3">
    <source>
        <dbReference type="Ensembl" id="ENSEBUP00000001596.1"/>
    </source>
</evidence>
<name>A0A8C4N3E1_EPTBU</name>
<protein>
    <recommendedName>
        <fullName evidence="2">DBP10 C-terminal domain-containing protein</fullName>
    </recommendedName>
</protein>
<feature type="region of interest" description="Disordered" evidence="1">
    <location>
        <begin position="73"/>
        <end position="171"/>
    </location>
</feature>
<evidence type="ECO:0000313" key="4">
    <source>
        <dbReference type="Proteomes" id="UP000694388"/>
    </source>
</evidence>
<reference evidence="3" key="2">
    <citation type="submission" date="2025-09" db="UniProtKB">
        <authorList>
            <consortium name="Ensembl"/>
        </authorList>
    </citation>
    <scope>IDENTIFICATION</scope>
</reference>
<proteinExistence type="predicted"/>
<dbReference type="Proteomes" id="UP000694388">
    <property type="component" value="Unplaced"/>
</dbReference>
<keyword evidence="4" id="KW-1185">Reference proteome</keyword>
<dbReference type="GO" id="GO:0003724">
    <property type="term" value="F:RNA helicase activity"/>
    <property type="evidence" value="ECO:0007669"/>
    <property type="project" value="InterPro"/>
</dbReference>
<dbReference type="AlphaFoldDB" id="A0A8C4N3E1"/>
<feature type="compositionally biased region" description="Basic and acidic residues" evidence="1">
    <location>
        <begin position="119"/>
        <end position="131"/>
    </location>
</feature>
<accession>A0A8C4N3E1</accession>
<dbReference type="GO" id="GO:0005524">
    <property type="term" value="F:ATP binding"/>
    <property type="evidence" value="ECO:0007669"/>
    <property type="project" value="InterPro"/>
</dbReference>